<dbReference type="EC" id="2.5.1.75" evidence="10"/>
<name>A0A4R2ECE5_9BACT</name>
<dbReference type="InterPro" id="IPR039657">
    <property type="entry name" value="Dimethylallyltransferase"/>
</dbReference>
<evidence type="ECO:0000313" key="15">
    <source>
        <dbReference type="Proteomes" id="UP000294830"/>
    </source>
</evidence>
<dbReference type="Pfam" id="PF01715">
    <property type="entry name" value="IPPT"/>
    <property type="match status" value="1"/>
</dbReference>
<evidence type="ECO:0000256" key="8">
    <source>
        <dbReference type="ARBA" id="ARBA00022842"/>
    </source>
</evidence>
<comment type="caution">
    <text evidence="14">The sequence shown here is derived from an EMBL/GenBank/DDBJ whole genome shotgun (WGS) entry which is preliminary data.</text>
</comment>
<feature type="binding site" evidence="10">
    <location>
        <begin position="13"/>
        <end position="18"/>
    </location>
    <ligand>
        <name>substrate</name>
    </ligand>
</feature>
<sequence>MGKKTLVVLIGPTAVGKTDLSISIAKALNAPIVSSDSRQIYKEMRIGTAVPEPEQLAAVPHYFIGSRSIQESYTAGRYEFDAVEVIENLFKEVDYVILSGGSGLYIDAVCLGIDAIPATNSETREMLIQRLKNEGLDVLTDWLKRLDIDSYSTIDLNNHQRVIRALEVCIISGVPYSTLRKNFEKTRSFNIVKIGLQRDREELYQRINRRVDVMMEDGLLEEARSLYQFRDLNALNTVGYRELFDYFDGKTSLQEAVDLIKRNSRRYAKRQITWFNRYNDITWFSPNDFDAIMEYIAATSKI</sequence>
<proteinExistence type="inferred from homology"/>
<feature type="region of interest" description="Interaction with substrate tRNA" evidence="10">
    <location>
        <begin position="160"/>
        <end position="164"/>
    </location>
</feature>
<dbReference type="GO" id="GO:0005524">
    <property type="term" value="F:ATP binding"/>
    <property type="evidence" value="ECO:0007669"/>
    <property type="project" value="UniProtKB-UniRule"/>
</dbReference>
<dbReference type="GO" id="GO:0052381">
    <property type="term" value="F:tRNA dimethylallyltransferase activity"/>
    <property type="evidence" value="ECO:0007669"/>
    <property type="project" value="UniProtKB-UniRule"/>
</dbReference>
<evidence type="ECO:0000313" key="14">
    <source>
        <dbReference type="EMBL" id="TCN65625.1"/>
    </source>
</evidence>
<dbReference type="InterPro" id="IPR018022">
    <property type="entry name" value="IPT"/>
</dbReference>
<evidence type="ECO:0000256" key="5">
    <source>
        <dbReference type="ARBA" id="ARBA00022694"/>
    </source>
</evidence>
<organism evidence="14 15">
    <name type="scientific">Acetobacteroides hydrogenigenes</name>
    <dbReference type="NCBI Taxonomy" id="979970"/>
    <lineage>
        <taxon>Bacteria</taxon>
        <taxon>Pseudomonadati</taxon>
        <taxon>Bacteroidota</taxon>
        <taxon>Bacteroidia</taxon>
        <taxon>Bacteroidales</taxon>
        <taxon>Rikenellaceae</taxon>
        <taxon>Acetobacteroides</taxon>
    </lineage>
</organism>
<dbReference type="PANTHER" id="PTHR11088">
    <property type="entry name" value="TRNA DIMETHYLALLYLTRANSFERASE"/>
    <property type="match status" value="1"/>
</dbReference>
<comment type="catalytic activity">
    <reaction evidence="9 10 11">
        <text>adenosine(37) in tRNA + dimethylallyl diphosphate = N(6)-dimethylallyladenosine(37) in tRNA + diphosphate</text>
        <dbReference type="Rhea" id="RHEA:26482"/>
        <dbReference type="Rhea" id="RHEA-COMP:10162"/>
        <dbReference type="Rhea" id="RHEA-COMP:10375"/>
        <dbReference type="ChEBI" id="CHEBI:33019"/>
        <dbReference type="ChEBI" id="CHEBI:57623"/>
        <dbReference type="ChEBI" id="CHEBI:74411"/>
        <dbReference type="ChEBI" id="CHEBI:74415"/>
        <dbReference type="EC" id="2.5.1.75"/>
    </reaction>
</comment>
<dbReference type="InterPro" id="IPR027417">
    <property type="entry name" value="P-loop_NTPase"/>
</dbReference>
<dbReference type="OrthoDB" id="9776390at2"/>
<dbReference type="Gene3D" id="3.40.50.300">
    <property type="entry name" value="P-loop containing nucleotide triphosphate hydrolases"/>
    <property type="match status" value="1"/>
</dbReference>
<evidence type="ECO:0000256" key="3">
    <source>
        <dbReference type="ARBA" id="ARBA00005842"/>
    </source>
</evidence>
<evidence type="ECO:0000256" key="11">
    <source>
        <dbReference type="RuleBase" id="RU003783"/>
    </source>
</evidence>
<evidence type="ECO:0000256" key="4">
    <source>
        <dbReference type="ARBA" id="ARBA00022679"/>
    </source>
</evidence>
<dbReference type="SUPFAM" id="SSF52540">
    <property type="entry name" value="P-loop containing nucleoside triphosphate hydrolases"/>
    <property type="match status" value="2"/>
</dbReference>
<dbReference type="GO" id="GO:0006400">
    <property type="term" value="P:tRNA modification"/>
    <property type="evidence" value="ECO:0007669"/>
    <property type="project" value="TreeGrafter"/>
</dbReference>
<feature type="site" description="Interaction with substrate tRNA" evidence="10">
    <location>
        <position position="124"/>
    </location>
</feature>
<keyword evidence="7 10" id="KW-0067">ATP-binding</keyword>
<comment type="cofactor">
    <cofactor evidence="1 10">
        <name>Mg(2+)</name>
        <dbReference type="ChEBI" id="CHEBI:18420"/>
    </cofactor>
</comment>
<dbReference type="Gene3D" id="1.10.20.140">
    <property type="match status" value="1"/>
</dbReference>
<feature type="binding site" evidence="10">
    <location>
        <begin position="11"/>
        <end position="18"/>
    </location>
    <ligand>
        <name>ATP</name>
        <dbReference type="ChEBI" id="CHEBI:30616"/>
    </ligand>
</feature>
<dbReference type="EMBL" id="SLWB01000010">
    <property type="protein sequence ID" value="TCN65625.1"/>
    <property type="molecule type" value="Genomic_DNA"/>
</dbReference>
<comment type="similarity">
    <text evidence="3 10 13">Belongs to the IPP transferase family.</text>
</comment>
<keyword evidence="8 10" id="KW-0460">Magnesium</keyword>
<feature type="region of interest" description="Interaction with substrate tRNA" evidence="10">
    <location>
        <begin position="36"/>
        <end position="39"/>
    </location>
</feature>
<comment type="function">
    <text evidence="2 10 12">Catalyzes the transfer of a dimethylallyl group onto the adenine at position 37 in tRNAs that read codons beginning with uridine, leading to the formation of N6-(dimethylallyl)adenosine (i(6)A).</text>
</comment>
<keyword evidence="6 10" id="KW-0547">Nucleotide-binding</keyword>
<keyword evidence="5 10" id="KW-0819">tRNA processing</keyword>
<keyword evidence="15" id="KW-1185">Reference proteome</keyword>
<accession>A0A4R2ECE5</accession>
<protein>
    <recommendedName>
        <fullName evidence="10">tRNA dimethylallyltransferase</fullName>
        <ecNumber evidence="10">2.5.1.75</ecNumber>
    </recommendedName>
    <alternativeName>
        <fullName evidence="10">Dimethylallyl diphosphate:tRNA dimethylallyltransferase</fullName>
        <shortName evidence="10">DMAPP:tRNA dimethylallyltransferase</shortName>
        <shortName evidence="10">DMATase</shortName>
    </alternativeName>
    <alternativeName>
        <fullName evidence="10">Isopentenyl-diphosphate:tRNA isopentenyltransferase</fullName>
        <shortName evidence="10">IPP transferase</shortName>
        <shortName evidence="10">IPPT</shortName>
        <shortName evidence="10">IPTase</shortName>
    </alternativeName>
</protein>
<evidence type="ECO:0000256" key="6">
    <source>
        <dbReference type="ARBA" id="ARBA00022741"/>
    </source>
</evidence>
<gene>
    <name evidence="10" type="primary">miaA</name>
    <name evidence="14" type="ORF">CLV25_11014</name>
</gene>
<dbReference type="NCBIfam" id="TIGR00174">
    <property type="entry name" value="miaA"/>
    <property type="match status" value="1"/>
</dbReference>
<comment type="subunit">
    <text evidence="10">Monomer.</text>
</comment>
<comment type="caution">
    <text evidence="10">Lacks conserved residue(s) required for the propagation of feature annotation.</text>
</comment>
<evidence type="ECO:0000256" key="2">
    <source>
        <dbReference type="ARBA" id="ARBA00003213"/>
    </source>
</evidence>
<evidence type="ECO:0000256" key="13">
    <source>
        <dbReference type="RuleBase" id="RU003785"/>
    </source>
</evidence>
<dbReference type="PANTHER" id="PTHR11088:SF60">
    <property type="entry name" value="TRNA DIMETHYLALLYLTRANSFERASE"/>
    <property type="match status" value="1"/>
</dbReference>
<dbReference type="HAMAP" id="MF_00185">
    <property type="entry name" value="IPP_trans"/>
    <property type="match status" value="1"/>
</dbReference>
<evidence type="ECO:0000256" key="12">
    <source>
        <dbReference type="RuleBase" id="RU003784"/>
    </source>
</evidence>
<dbReference type="AlphaFoldDB" id="A0A4R2ECE5"/>
<feature type="site" description="Interaction with substrate tRNA" evidence="10">
    <location>
        <position position="102"/>
    </location>
</feature>
<dbReference type="Proteomes" id="UP000294830">
    <property type="component" value="Unassembled WGS sequence"/>
</dbReference>
<keyword evidence="4 10" id="KW-0808">Transferase</keyword>
<evidence type="ECO:0000256" key="10">
    <source>
        <dbReference type="HAMAP-Rule" id="MF_00185"/>
    </source>
</evidence>
<evidence type="ECO:0000256" key="9">
    <source>
        <dbReference type="ARBA" id="ARBA00049563"/>
    </source>
</evidence>
<evidence type="ECO:0000256" key="1">
    <source>
        <dbReference type="ARBA" id="ARBA00001946"/>
    </source>
</evidence>
<evidence type="ECO:0000256" key="7">
    <source>
        <dbReference type="ARBA" id="ARBA00022840"/>
    </source>
</evidence>
<reference evidence="14 15" key="1">
    <citation type="submission" date="2019-03" db="EMBL/GenBank/DDBJ databases">
        <title>Genomic Encyclopedia of Archaeal and Bacterial Type Strains, Phase II (KMG-II): from individual species to whole genera.</title>
        <authorList>
            <person name="Goeker M."/>
        </authorList>
    </citation>
    <scope>NUCLEOTIDE SEQUENCE [LARGE SCALE GENOMIC DNA]</scope>
    <source>
        <strain evidence="14 15">RL-C</strain>
    </source>
</reference>
<dbReference type="RefSeq" id="WP_131839616.1">
    <property type="nucleotide sequence ID" value="NZ_SLWB01000010.1"/>
</dbReference>